<dbReference type="RefSeq" id="XP_024341658.1">
    <property type="nucleotide sequence ID" value="XM_024477451.1"/>
</dbReference>
<gene>
    <name evidence="1" type="ORF">POSPLADRAFT_1038830</name>
</gene>
<name>A0A1X6N8G2_9APHY</name>
<dbReference type="GeneID" id="36322401"/>
<proteinExistence type="predicted"/>
<evidence type="ECO:0000313" key="1">
    <source>
        <dbReference type="EMBL" id="OSX64864.1"/>
    </source>
</evidence>
<reference evidence="1" key="1">
    <citation type="submission" date="2017-04" db="EMBL/GenBank/DDBJ databases">
        <title>Genome Sequence of the Model Brown-Rot Fungus Postia placenta SB12.</title>
        <authorList>
            <consortium name="DOE Joint Genome Institute"/>
            <person name="Gaskell J."/>
            <person name="Kersten P."/>
            <person name="Larrondo L.F."/>
            <person name="Canessa P."/>
            <person name="Martinez D."/>
            <person name="Hibbett D."/>
            <person name="Schmoll M."/>
            <person name="Kubicek C.P."/>
            <person name="Martinez A.T."/>
            <person name="Yadav J."/>
            <person name="Master E."/>
            <person name="Magnuson J.K."/>
            <person name="James T."/>
            <person name="Yaver D."/>
            <person name="Berka R."/>
            <person name="Labutti K."/>
            <person name="Lipzen A."/>
            <person name="Aerts A."/>
            <person name="Barry K."/>
            <person name="Henrissat B."/>
            <person name="Blanchette R."/>
            <person name="Grigoriev I."/>
            <person name="Cullen D."/>
        </authorList>
    </citation>
    <scope>NUCLEOTIDE SEQUENCE [LARGE SCALE GENOMIC DNA]</scope>
    <source>
        <strain evidence="1">MAD-698-R-SB12</strain>
    </source>
</reference>
<protein>
    <submittedName>
        <fullName evidence="1">Uncharacterized protein</fullName>
    </submittedName>
</protein>
<dbReference type="EMBL" id="KZ110593">
    <property type="protein sequence ID" value="OSX64864.1"/>
    <property type="molecule type" value="Genomic_DNA"/>
</dbReference>
<sequence>MAGEARSTVACTTRLLLFPRRATRPIRQHRPGPLERARCVQCSIAPTRWCSGWFTPSPRLCMLQSHIGGWARVERTCVLSAARTHPLSPAPGFHTIRAIGCLL</sequence>
<keyword evidence="2" id="KW-1185">Reference proteome</keyword>
<accession>A0A1X6N8G2</accession>
<evidence type="ECO:0000313" key="2">
    <source>
        <dbReference type="Proteomes" id="UP000194127"/>
    </source>
</evidence>
<dbReference type="Proteomes" id="UP000194127">
    <property type="component" value="Unassembled WGS sequence"/>
</dbReference>
<organism evidence="1 2">
    <name type="scientific">Postia placenta MAD-698-R-SB12</name>
    <dbReference type="NCBI Taxonomy" id="670580"/>
    <lineage>
        <taxon>Eukaryota</taxon>
        <taxon>Fungi</taxon>
        <taxon>Dikarya</taxon>
        <taxon>Basidiomycota</taxon>
        <taxon>Agaricomycotina</taxon>
        <taxon>Agaricomycetes</taxon>
        <taxon>Polyporales</taxon>
        <taxon>Adustoporiaceae</taxon>
        <taxon>Rhodonia</taxon>
    </lineage>
</organism>
<dbReference type="AlphaFoldDB" id="A0A1X6N8G2"/>